<evidence type="ECO:0000313" key="9">
    <source>
        <dbReference type="Proteomes" id="UP001232445"/>
    </source>
</evidence>
<protein>
    <recommendedName>
        <fullName evidence="6">Citrate synthase</fullName>
    </recommendedName>
</protein>
<evidence type="ECO:0000256" key="6">
    <source>
        <dbReference type="PIRNR" id="PIRNR001369"/>
    </source>
</evidence>
<dbReference type="PROSITE" id="PS00480">
    <property type="entry name" value="CITRATE_SYNTHASE"/>
    <property type="match status" value="1"/>
</dbReference>
<evidence type="ECO:0000256" key="4">
    <source>
        <dbReference type="ARBA" id="ARBA00022679"/>
    </source>
</evidence>
<comment type="similarity">
    <text evidence="2 6 7">Belongs to the citrate synthase family.</text>
</comment>
<dbReference type="PIRSF" id="PIRSF001369">
    <property type="entry name" value="Citrate_synth"/>
    <property type="match status" value="1"/>
</dbReference>
<comment type="catalytic activity">
    <reaction evidence="5">
        <text>oxaloacetate + acetyl-CoA + H2O = citrate + CoA + H(+)</text>
        <dbReference type="Rhea" id="RHEA:16845"/>
        <dbReference type="ChEBI" id="CHEBI:15377"/>
        <dbReference type="ChEBI" id="CHEBI:15378"/>
        <dbReference type="ChEBI" id="CHEBI:16452"/>
        <dbReference type="ChEBI" id="CHEBI:16947"/>
        <dbReference type="ChEBI" id="CHEBI:57287"/>
        <dbReference type="ChEBI" id="CHEBI:57288"/>
        <dbReference type="EC" id="2.3.3.16"/>
    </reaction>
</comment>
<evidence type="ECO:0000256" key="2">
    <source>
        <dbReference type="ARBA" id="ARBA00010566"/>
    </source>
</evidence>
<keyword evidence="9" id="KW-1185">Reference proteome</keyword>
<gene>
    <name evidence="8" type="ORF">J2S00_000881</name>
</gene>
<dbReference type="InterPro" id="IPR002020">
    <property type="entry name" value="Citrate_synthase"/>
</dbReference>
<sequence length="376" mass="42124">MSKTNFAAGLEDVIAGTSGICFIDGKEGKLIYSGYSVEDLVKHDASFEEVVYLLHHQQLPTLEQLNAFKQALVEELSLSNNMIELMRSFVPHVSPMVALRSAVSLLQTEDRPVREMDQEDLRSIALRLVAKMPSLVAAIHRIREGQDVLQPDKKLSLAANFLYMLSGQVPEPLEEKTMNIALILHADHEFNASTFAARVTAATESDLYSAVTSAIGTLKGPLHGGANEAVMKLLFEIGDVDNVEAVIQRKLENKVKISGFGHRVYKTMDPRASILKRMSKEIGEKKGNTKWYELTEAVERVVFEKKGLYPNVDLYSASTYYVLGIKMDLFTPIFAVSRIGGWTAHILEQYANNRLIRPLSVYTGHQRREYVPPEQR</sequence>
<keyword evidence="8" id="KW-0012">Acyltransferase</keyword>
<dbReference type="PANTHER" id="PTHR11739:SF4">
    <property type="entry name" value="CITRATE SYNTHASE, PEROXISOMAL"/>
    <property type="match status" value="1"/>
</dbReference>
<dbReference type="Gene3D" id="1.10.230.10">
    <property type="entry name" value="Cytochrome P450-Terp, domain 2"/>
    <property type="match status" value="1"/>
</dbReference>
<dbReference type="GO" id="GO:0036440">
    <property type="term" value="F:citrate synthase activity"/>
    <property type="evidence" value="ECO:0007669"/>
    <property type="project" value="UniProtKB-EC"/>
</dbReference>
<keyword evidence="3" id="KW-0816">Tricarboxylic acid cycle</keyword>
<dbReference type="EMBL" id="JAUSUQ010000002">
    <property type="protein sequence ID" value="MDQ0338098.1"/>
    <property type="molecule type" value="Genomic_DNA"/>
</dbReference>
<dbReference type="SUPFAM" id="SSF48256">
    <property type="entry name" value="Citrate synthase"/>
    <property type="match status" value="1"/>
</dbReference>
<accession>A0ABU0CNV6</accession>
<proteinExistence type="inferred from homology"/>
<dbReference type="InterPro" id="IPR016142">
    <property type="entry name" value="Citrate_synth-like_lrg_a-sub"/>
</dbReference>
<dbReference type="InterPro" id="IPR019810">
    <property type="entry name" value="Citrate_synthase_AS"/>
</dbReference>
<evidence type="ECO:0000313" key="8">
    <source>
        <dbReference type="EMBL" id="MDQ0338098.1"/>
    </source>
</evidence>
<dbReference type="Gene3D" id="1.10.580.10">
    <property type="entry name" value="Citrate Synthase, domain 1"/>
    <property type="match status" value="1"/>
</dbReference>
<dbReference type="NCBIfam" id="TIGR01800">
    <property type="entry name" value="cit_synth_II"/>
    <property type="match status" value="1"/>
</dbReference>
<comment type="pathway">
    <text evidence="1">Carbohydrate metabolism; tricarboxylic acid cycle.</text>
</comment>
<dbReference type="PRINTS" id="PR00143">
    <property type="entry name" value="CITRTSNTHASE"/>
</dbReference>
<reference evidence="8 9" key="1">
    <citation type="submission" date="2023-07" db="EMBL/GenBank/DDBJ databases">
        <title>Genomic Encyclopedia of Type Strains, Phase IV (KMG-IV): sequencing the most valuable type-strain genomes for metagenomic binning, comparative biology and taxonomic classification.</title>
        <authorList>
            <person name="Goeker M."/>
        </authorList>
    </citation>
    <scope>NUCLEOTIDE SEQUENCE [LARGE SCALE GENOMIC DNA]</scope>
    <source>
        <strain evidence="8 9">DSM 17740</strain>
    </source>
</reference>
<dbReference type="InterPro" id="IPR024176">
    <property type="entry name" value="Citrate_synthase_bac-typ"/>
</dbReference>
<organism evidence="8 9">
    <name type="scientific">Caldalkalibacillus uzonensis</name>
    <dbReference type="NCBI Taxonomy" id="353224"/>
    <lineage>
        <taxon>Bacteria</taxon>
        <taxon>Bacillati</taxon>
        <taxon>Bacillota</taxon>
        <taxon>Bacilli</taxon>
        <taxon>Bacillales</taxon>
        <taxon>Bacillaceae</taxon>
        <taxon>Caldalkalibacillus</taxon>
    </lineage>
</organism>
<dbReference type="InterPro" id="IPR011278">
    <property type="entry name" value="2-MeCitrate/Citrate_synth_II"/>
</dbReference>
<dbReference type="Proteomes" id="UP001232445">
    <property type="component" value="Unassembled WGS sequence"/>
</dbReference>
<name>A0ABU0CNV6_9BACI</name>
<dbReference type="InterPro" id="IPR016143">
    <property type="entry name" value="Citrate_synth-like_sm_a-sub"/>
</dbReference>
<evidence type="ECO:0000256" key="7">
    <source>
        <dbReference type="RuleBase" id="RU003406"/>
    </source>
</evidence>
<dbReference type="Pfam" id="PF00285">
    <property type="entry name" value="Citrate_synt"/>
    <property type="match status" value="1"/>
</dbReference>
<dbReference type="PANTHER" id="PTHR11739">
    <property type="entry name" value="CITRATE SYNTHASE"/>
    <property type="match status" value="1"/>
</dbReference>
<evidence type="ECO:0000256" key="3">
    <source>
        <dbReference type="ARBA" id="ARBA00022532"/>
    </source>
</evidence>
<evidence type="ECO:0000256" key="1">
    <source>
        <dbReference type="ARBA" id="ARBA00005163"/>
    </source>
</evidence>
<dbReference type="InterPro" id="IPR036969">
    <property type="entry name" value="Citrate_synthase_sf"/>
</dbReference>
<evidence type="ECO:0000256" key="5">
    <source>
        <dbReference type="ARBA" id="ARBA00049288"/>
    </source>
</evidence>
<keyword evidence="4 6" id="KW-0808">Transferase</keyword>
<comment type="caution">
    <text evidence="8">The sequence shown here is derived from an EMBL/GenBank/DDBJ whole genome shotgun (WGS) entry which is preliminary data.</text>
</comment>
<dbReference type="RefSeq" id="WP_307335899.1">
    <property type="nucleotide sequence ID" value="NZ_JAUSUQ010000002.1"/>
</dbReference>